<proteinExistence type="inferred from homology"/>
<dbReference type="InterPro" id="IPR058240">
    <property type="entry name" value="rSAM_sf"/>
</dbReference>
<evidence type="ECO:0000256" key="4">
    <source>
        <dbReference type="ARBA" id="ARBA00022691"/>
    </source>
</evidence>
<comment type="caution">
    <text evidence="13">The sequence shown here is derived from an EMBL/GenBank/DDBJ whole genome shotgun (WGS) entry which is preliminary data.</text>
</comment>
<evidence type="ECO:0000259" key="10">
    <source>
        <dbReference type="PROSITE" id="PS50926"/>
    </source>
</evidence>
<keyword evidence="6 9" id="KW-0408">Iron</keyword>
<reference evidence="13 14" key="1">
    <citation type="submission" date="2024-06" db="EMBL/GenBank/DDBJ databases">
        <title>Novosphingobium rhizovicinus M1R2S20.</title>
        <authorList>
            <person name="Sun J.-Q."/>
        </authorList>
    </citation>
    <scope>NUCLEOTIDE SEQUENCE [LARGE SCALE GENOMIC DNA]</scope>
    <source>
        <strain evidence="13 14">M1R2S20</strain>
    </source>
</reference>
<comment type="subunit">
    <text evidence="9">Monomer.</text>
</comment>
<dbReference type="InterPro" id="IPR007197">
    <property type="entry name" value="rSAM"/>
</dbReference>
<evidence type="ECO:0000256" key="3">
    <source>
        <dbReference type="ARBA" id="ARBA00022679"/>
    </source>
</evidence>
<dbReference type="PANTHER" id="PTHR43020:SF2">
    <property type="entry name" value="MITOCHONDRIAL TRNA METHYLTHIOTRANSFERASE CDK5RAP1"/>
    <property type="match status" value="1"/>
</dbReference>
<dbReference type="InterPro" id="IPR038135">
    <property type="entry name" value="Methylthiotransferase_N_sf"/>
</dbReference>
<dbReference type="SFLD" id="SFLDG01061">
    <property type="entry name" value="methylthiotransferase"/>
    <property type="match status" value="1"/>
</dbReference>
<dbReference type="Gene3D" id="3.80.30.20">
    <property type="entry name" value="tm_1862 like domain"/>
    <property type="match status" value="1"/>
</dbReference>
<evidence type="ECO:0000256" key="9">
    <source>
        <dbReference type="HAMAP-Rule" id="MF_01864"/>
    </source>
</evidence>
<comment type="similarity">
    <text evidence="9">Belongs to the methylthiotransferase family. MiaB subfamily.</text>
</comment>
<dbReference type="EC" id="2.8.4.3" evidence="8 9"/>
<evidence type="ECO:0000259" key="11">
    <source>
        <dbReference type="PROSITE" id="PS51449"/>
    </source>
</evidence>
<evidence type="ECO:0000313" key="14">
    <source>
        <dbReference type="Proteomes" id="UP001556118"/>
    </source>
</evidence>
<dbReference type="PROSITE" id="PS01278">
    <property type="entry name" value="MTTASE_RADICAL"/>
    <property type="match status" value="1"/>
</dbReference>
<evidence type="ECO:0000256" key="8">
    <source>
        <dbReference type="ARBA" id="ARBA00033765"/>
    </source>
</evidence>
<dbReference type="InterPro" id="IPR013848">
    <property type="entry name" value="Methylthiotransferase_N"/>
</dbReference>
<dbReference type="EMBL" id="JBFNXR010000019">
    <property type="protein sequence ID" value="MEW9854429.1"/>
    <property type="molecule type" value="Genomic_DNA"/>
</dbReference>
<keyword evidence="5 9" id="KW-0479">Metal-binding</keyword>
<name>A0ABV3R9M2_9SPHN</name>
<evidence type="ECO:0000256" key="5">
    <source>
        <dbReference type="ARBA" id="ARBA00022723"/>
    </source>
</evidence>
<dbReference type="Proteomes" id="UP001556118">
    <property type="component" value="Unassembled WGS sequence"/>
</dbReference>
<dbReference type="SFLD" id="SFLDG01082">
    <property type="entry name" value="B12-binding_domain_containing"/>
    <property type="match status" value="1"/>
</dbReference>
<keyword evidence="2 9" id="KW-0004">4Fe-4S</keyword>
<feature type="domain" description="Radical SAM core" evidence="12">
    <location>
        <begin position="144"/>
        <end position="376"/>
    </location>
</feature>
<dbReference type="HAMAP" id="MF_01864">
    <property type="entry name" value="tRNA_metthiotr_MiaB"/>
    <property type="match status" value="1"/>
</dbReference>
<gene>
    <name evidence="9 13" type="primary">miaB</name>
    <name evidence="13" type="ORF">ABUH87_04430</name>
</gene>
<dbReference type="InterPro" id="IPR006463">
    <property type="entry name" value="MiaB_methiolase"/>
</dbReference>
<keyword evidence="7 9" id="KW-0411">Iron-sulfur</keyword>
<evidence type="ECO:0000256" key="1">
    <source>
        <dbReference type="ARBA" id="ARBA00003234"/>
    </source>
</evidence>
<comment type="subcellular location">
    <subcellularLocation>
        <location evidence="9">Cytoplasm</location>
    </subcellularLocation>
</comment>
<dbReference type="PANTHER" id="PTHR43020">
    <property type="entry name" value="CDK5 REGULATORY SUBUNIT-ASSOCIATED PROTEIN 1"/>
    <property type="match status" value="1"/>
</dbReference>
<comment type="function">
    <text evidence="1 9">Catalyzes the methylthiolation of N6-(dimethylallyl)adenosine (i(6)A), leading to the formation of 2-methylthio-N6-(dimethylallyl)adenosine (ms(2)i(6)A) at position 37 in tRNAs that read codons beginning with uridine.</text>
</comment>
<dbReference type="SMART" id="SM00729">
    <property type="entry name" value="Elp3"/>
    <property type="match status" value="1"/>
</dbReference>
<dbReference type="PROSITE" id="PS51918">
    <property type="entry name" value="RADICAL_SAM"/>
    <property type="match status" value="1"/>
</dbReference>
<dbReference type="PROSITE" id="PS50926">
    <property type="entry name" value="TRAM"/>
    <property type="match status" value="1"/>
</dbReference>
<protein>
    <recommendedName>
        <fullName evidence="8 9">tRNA-2-methylthio-N(6)-dimethylallyladenosine synthase</fullName>
        <ecNumber evidence="8 9">2.8.4.3</ecNumber>
    </recommendedName>
    <alternativeName>
        <fullName evidence="9">(Dimethylallyl)adenosine tRNA methylthiotransferase MiaB</fullName>
    </alternativeName>
    <alternativeName>
        <fullName evidence="9">tRNA-i(6)A37 methylthiotransferase</fullName>
    </alternativeName>
</protein>
<evidence type="ECO:0000259" key="12">
    <source>
        <dbReference type="PROSITE" id="PS51918"/>
    </source>
</evidence>
<dbReference type="PROSITE" id="PS51449">
    <property type="entry name" value="MTTASE_N"/>
    <property type="match status" value="1"/>
</dbReference>
<keyword evidence="4 9" id="KW-0949">S-adenosyl-L-methionine</keyword>
<dbReference type="InterPro" id="IPR006638">
    <property type="entry name" value="Elp3/MiaA/NifB-like_rSAM"/>
</dbReference>
<comment type="catalytic activity">
    <reaction evidence="9">
        <text>N(6)-dimethylallyladenosine(37) in tRNA + (sulfur carrier)-SH + AH2 + 2 S-adenosyl-L-methionine = 2-methylsulfanyl-N(6)-dimethylallyladenosine(37) in tRNA + (sulfur carrier)-H + 5'-deoxyadenosine + L-methionine + A + S-adenosyl-L-homocysteine + 2 H(+)</text>
        <dbReference type="Rhea" id="RHEA:37067"/>
        <dbReference type="Rhea" id="RHEA-COMP:10375"/>
        <dbReference type="Rhea" id="RHEA-COMP:10376"/>
        <dbReference type="Rhea" id="RHEA-COMP:14737"/>
        <dbReference type="Rhea" id="RHEA-COMP:14739"/>
        <dbReference type="ChEBI" id="CHEBI:13193"/>
        <dbReference type="ChEBI" id="CHEBI:15378"/>
        <dbReference type="ChEBI" id="CHEBI:17319"/>
        <dbReference type="ChEBI" id="CHEBI:17499"/>
        <dbReference type="ChEBI" id="CHEBI:29917"/>
        <dbReference type="ChEBI" id="CHEBI:57844"/>
        <dbReference type="ChEBI" id="CHEBI:57856"/>
        <dbReference type="ChEBI" id="CHEBI:59789"/>
        <dbReference type="ChEBI" id="CHEBI:64428"/>
        <dbReference type="ChEBI" id="CHEBI:74415"/>
        <dbReference type="ChEBI" id="CHEBI:74417"/>
        <dbReference type="EC" id="2.8.4.3"/>
    </reaction>
</comment>
<feature type="binding site" evidence="9">
    <location>
        <position position="85"/>
    </location>
    <ligand>
        <name>[4Fe-4S] cluster</name>
        <dbReference type="ChEBI" id="CHEBI:49883"/>
        <label>1</label>
    </ligand>
</feature>
<dbReference type="SFLD" id="SFLDS00029">
    <property type="entry name" value="Radical_SAM"/>
    <property type="match status" value="1"/>
</dbReference>
<dbReference type="Pfam" id="PF04055">
    <property type="entry name" value="Radical_SAM"/>
    <property type="match status" value="1"/>
</dbReference>
<feature type="domain" description="TRAM" evidence="10">
    <location>
        <begin position="379"/>
        <end position="440"/>
    </location>
</feature>
<dbReference type="Gene3D" id="3.40.50.12160">
    <property type="entry name" value="Methylthiotransferase, N-terminal domain"/>
    <property type="match status" value="1"/>
</dbReference>
<dbReference type="InterPro" id="IPR023404">
    <property type="entry name" value="rSAM_horseshoe"/>
</dbReference>
<evidence type="ECO:0000256" key="7">
    <source>
        <dbReference type="ARBA" id="ARBA00023014"/>
    </source>
</evidence>
<dbReference type="Pfam" id="PF01938">
    <property type="entry name" value="TRAM"/>
    <property type="match status" value="1"/>
</dbReference>
<dbReference type="Pfam" id="PF00919">
    <property type="entry name" value="UPF0004"/>
    <property type="match status" value="1"/>
</dbReference>
<dbReference type="SUPFAM" id="SSF102114">
    <property type="entry name" value="Radical SAM enzymes"/>
    <property type="match status" value="1"/>
</dbReference>
<keyword evidence="14" id="KW-1185">Reference proteome</keyword>
<dbReference type="NCBIfam" id="TIGR01574">
    <property type="entry name" value="miaB-methiolase"/>
    <property type="match status" value="1"/>
</dbReference>
<feature type="binding site" evidence="9">
    <location>
        <position position="165"/>
    </location>
    <ligand>
        <name>[4Fe-4S] cluster</name>
        <dbReference type="ChEBI" id="CHEBI:49883"/>
        <label>2</label>
        <note>4Fe-4S-S-AdoMet</note>
    </ligand>
</feature>
<dbReference type="CDD" id="cd01335">
    <property type="entry name" value="Radical_SAM"/>
    <property type="match status" value="1"/>
</dbReference>
<dbReference type="SFLD" id="SFLDF00273">
    <property type="entry name" value="(dimethylallyl)adenosine_tRNA"/>
    <property type="match status" value="1"/>
</dbReference>
<evidence type="ECO:0000256" key="6">
    <source>
        <dbReference type="ARBA" id="ARBA00023004"/>
    </source>
</evidence>
<dbReference type="InterPro" id="IPR002792">
    <property type="entry name" value="TRAM_dom"/>
</dbReference>
<feature type="binding site" evidence="9">
    <location>
        <position position="158"/>
    </location>
    <ligand>
        <name>[4Fe-4S] cluster</name>
        <dbReference type="ChEBI" id="CHEBI:49883"/>
        <label>2</label>
        <note>4Fe-4S-S-AdoMet</note>
    </ligand>
</feature>
<feature type="binding site" evidence="9">
    <location>
        <position position="162"/>
    </location>
    <ligand>
        <name>[4Fe-4S] cluster</name>
        <dbReference type="ChEBI" id="CHEBI:49883"/>
        <label>2</label>
        <note>4Fe-4S-S-AdoMet</note>
    </ligand>
</feature>
<keyword evidence="9" id="KW-0819">tRNA processing</keyword>
<dbReference type="InterPro" id="IPR005839">
    <property type="entry name" value="Methylthiotransferase"/>
</dbReference>
<evidence type="ECO:0000256" key="2">
    <source>
        <dbReference type="ARBA" id="ARBA00022485"/>
    </source>
</evidence>
<dbReference type="InterPro" id="IPR020612">
    <property type="entry name" value="Methylthiotransferase_CS"/>
</dbReference>
<accession>A0ABV3R9M2</accession>
<evidence type="ECO:0000313" key="13">
    <source>
        <dbReference type="EMBL" id="MEW9854429.1"/>
    </source>
</evidence>
<feature type="domain" description="MTTase N-terminal" evidence="11">
    <location>
        <begin position="8"/>
        <end position="122"/>
    </location>
</feature>
<feature type="binding site" evidence="9">
    <location>
        <position position="53"/>
    </location>
    <ligand>
        <name>[4Fe-4S] cluster</name>
        <dbReference type="ChEBI" id="CHEBI:49883"/>
        <label>1</label>
    </ligand>
</feature>
<keyword evidence="3 9" id="KW-0808">Transferase</keyword>
<dbReference type="NCBIfam" id="TIGR00089">
    <property type="entry name" value="MiaB/RimO family radical SAM methylthiotransferase"/>
    <property type="match status" value="1"/>
</dbReference>
<feature type="binding site" evidence="9">
    <location>
        <position position="17"/>
    </location>
    <ligand>
        <name>[4Fe-4S] cluster</name>
        <dbReference type="ChEBI" id="CHEBI:49883"/>
        <label>1</label>
    </ligand>
</feature>
<organism evidence="13 14">
    <name type="scientific">Novosphingobium rhizovicinum</name>
    <dbReference type="NCBI Taxonomy" id="3228928"/>
    <lineage>
        <taxon>Bacteria</taxon>
        <taxon>Pseudomonadati</taxon>
        <taxon>Pseudomonadota</taxon>
        <taxon>Alphaproteobacteria</taxon>
        <taxon>Sphingomonadales</taxon>
        <taxon>Sphingomonadaceae</taxon>
        <taxon>Novosphingobium</taxon>
    </lineage>
</organism>
<comment type="cofactor">
    <cofactor evidence="9">
        <name>[4Fe-4S] cluster</name>
        <dbReference type="ChEBI" id="CHEBI:49883"/>
    </cofactor>
    <text evidence="9">Binds 2 [4Fe-4S] clusters. One cluster is coordinated with 3 cysteines and an exchangeable S-adenosyl-L-methionine.</text>
</comment>
<sequence length="444" mass="48166">MPHAPSPKTYKVKSFGCQMNVYDGERMAELLTAEGLTAAPEGADADLVVLNTCHIREKAAEKVYSDIGRLRRDDGSTPLIAVAGCVAQAEGEEIMARAPSVKMVVGPQAYHRLPEMVRDAAAGRRSTDTDMPAETKFASLPKRRRSGPSAFLTVQEGCDKFCTYCVVPYTRGAEVSRPFADLMDEANRLIEAGAREITLLGQNVNAWSGEDHRGRTVGLDGLIRELAAISGLTRIRYTTSHPTDMTPALIAAHGEIDKLMPFLHLPVQSGSDRVLKAMNRSHTAESYLRILEQVRAVRPDIALSGDFIVGFPGETDAEFEETLKLVAAVGYAQCFSFKYSPRPGTPAAGMEGQIAPSVMDERLQQLQAALNRDQLAFNKASVGRTCEVLVERRGKHPGQWLGKSPWLQSVHFTGEGAIGELVQLELVEAGPNSLAGRPLLQVAA</sequence>
<dbReference type="GO" id="GO:0035597">
    <property type="term" value="F:tRNA-2-methylthio-N(6)-dimethylallyladenosine(37) synthase activity"/>
    <property type="evidence" value="ECO:0007669"/>
    <property type="project" value="UniProtKB-EC"/>
</dbReference>
<dbReference type="RefSeq" id="WP_367770142.1">
    <property type="nucleotide sequence ID" value="NZ_JBFNXR010000019.1"/>
</dbReference>
<keyword evidence="9" id="KW-0963">Cytoplasm</keyword>